<dbReference type="Gene3D" id="2.60.260.40">
    <property type="entry name" value="q5lls5 like domains"/>
    <property type="match status" value="1"/>
</dbReference>
<accession>A0A0F6TP64</accession>
<dbReference type="AlphaFoldDB" id="A0A0F6TP64"/>
<sequence>MTEQNAQPQANEANEKVKQQTIEVTADDLPLCCPMPDVTLWSQHPRVFIPIEDGRGHCPYCGNTFIVKS</sequence>
<evidence type="ECO:0000313" key="2">
    <source>
        <dbReference type="Proteomes" id="UP000034071"/>
    </source>
</evidence>
<protein>
    <submittedName>
        <fullName evidence="1">Uncharacterized protein</fullName>
    </submittedName>
</protein>
<reference evidence="1 2" key="1">
    <citation type="submission" date="2015-02" db="EMBL/GenBank/DDBJ databases">
        <title>Complete genome sequence of Kangiella geojedonensis strain YCS-5T.</title>
        <authorList>
            <person name="Kim K.M."/>
        </authorList>
    </citation>
    <scope>NUCLEOTIDE SEQUENCE [LARGE SCALE GENOMIC DNA]</scope>
    <source>
        <strain evidence="1 2">YCS-5</strain>
    </source>
</reference>
<name>A0A0F6TP64_9GAMM</name>
<evidence type="ECO:0000313" key="1">
    <source>
        <dbReference type="EMBL" id="AKE51412.1"/>
    </source>
</evidence>
<dbReference type="HOGENOM" id="CLU_083053_4_1_6"/>
<dbReference type="EMBL" id="CP010975">
    <property type="protein sequence ID" value="AKE51412.1"/>
    <property type="molecule type" value="Genomic_DNA"/>
</dbReference>
<gene>
    <name evidence="1" type="ORF">TQ33_0426</name>
</gene>
<dbReference type="Proteomes" id="UP000034071">
    <property type="component" value="Chromosome"/>
</dbReference>
<dbReference type="KEGG" id="kge:TQ33_0426"/>
<dbReference type="RefSeq" id="WP_046560606.1">
    <property type="nucleotide sequence ID" value="NZ_CP010975.1"/>
</dbReference>
<dbReference type="STRING" id="914150.TQ33_0426"/>
<organism evidence="1 2">
    <name type="scientific">Kangiella geojedonensis</name>
    <dbReference type="NCBI Taxonomy" id="914150"/>
    <lineage>
        <taxon>Bacteria</taxon>
        <taxon>Pseudomonadati</taxon>
        <taxon>Pseudomonadota</taxon>
        <taxon>Gammaproteobacteria</taxon>
        <taxon>Kangiellales</taxon>
        <taxon>Kangiellaceae</taxon>
        <taxon>Kangiella</taxon>
    </lineage>
</organism>
<keyword evidence="2" id="KW-1185">Reference proteome</keyword>
<proteinExistence type="predicted"/>